<protein>
    <submittedName>
        <fullName evidence="2">Uncharacterized protein</fullName>
    </submittedName>
</protein>
<comment type="caution">
    <text evidence="2">The sequence shown here is derived from an EMBL/GenBank/DDBJ whole genome shotgun (WGS) entry which is preliminary data.</text>
</comment>
<dbReference type="Proteomes" id="UP001623349">
    <property type="component" value="Unassembled WGS sequence"/>
</dbReference>
<name>A0ABQ0FHI9_APOSI</name>
<feature type="compositionally biased region" description="Polar residues" evidence="1">
    <location>
        <begin position="1"/>
        <end position="20"/>
    </location>
</feature>
<keyword evidence="3" id="KW-1185">Reference proteome</keyword>
<reference evidence="2 3" key="1">
    <citation type="submission" date="2024-08" db="EMBL/GenBank/DDBJ databases">
        <title>The draft genome of Apodemus speciosus.</title>
        <authorList>
            <person name="Nabeshima K."/>
            <person name="Suzuki S."/>
            <person name="Onuma M."/>
        </authorList>
    </citation>
    <scope>NUCLEOTIDE SEQUENCE [LARGE SCALE GENOMIC DNA]</scope>
    <source>
        <strain evidence="2">IB14-021</strain>
    </source>
</reference>
<feature type="region of interest" description="Disordered" evidence="1">
    <location>
        <begin position="1"/>
        <end position="35"/>
    </location>
</feature>
<gene>
    <name evidence="2" type="ORF">APTSU1_001395200</name>
</gene>
<dbReference type="EMBL" id="BAAFST010000014">
    <property type="protein sequence ID" value="GAB1298716.1"/>
    <property type="molecule type" value="Genomic_DNA"/>
</dbReference>
<evidence type="ECO:0000256" key="1">
    <source>
        <dbReference type="SAM" id="MobiDB-lite"/>
    </source>
</evidence>
<evidence type="ECO:0000313" key="2">
    <source>
        <dbReference type="EMBL" id="GAB1298716.1"/>
    </source>
</evidence>
<accession>A0ABQ0FHI9</accession>
<proteinExistence type="predicted"/>
<sequence length="35" mass="3802">MATCGDSKQSPSLVQRTTGRTVPLDESSPTRLPER</sequence>
<evidence type="ECO:0000313" key="3">
    <source>
        <dbReference type="Proteomes" id="UP001623349"/>
    </source>
</evidence>
<organism evidence="2 3">
    <name type="scientific">Apodemus speciosus</name>
    <name type="common">Large Japanese field mouse</name>
    <dbReference type="NCBI Taxonomy" id="105296"/>
    <lineage>
        <taxon>Eukaryota</taxon>
        <taxon>Metazoa</taxon>
        <taxon>Chordata</taxon>
        <taxon>Craniata</taxon>
        <taxon>Vertebrata</taxon>
        <taxon>Euteleostomi</taxon>
        <taxon>Mammalia</taxon>
        <taxon>Eutheria</taxon>
        <taxon>Euarchontoglires</taxon>
        <taxon>Glires</taxon>
        <taxon>Rodentia</taxon>
        <taxon>Myomorpha</taxon>
        <taxon>Muroidea</taxon>
        <taxon>Muridae</taxon>
        <taxon>Murinae</taxon>
        <taxon>Apodemus</taxon>
    </lineage>
</organism>